<evidence type="ECO:0000313" key="3">
    <source>
        <dbReference type="Proteomes" id="UP000267469"/>
    </source>
</evidence>
<gene>
    <name evidence="2" type="ORF">ED312_14960</name>
</gene>
<feature type="transmembrane region" description="Helical" evidence="1">
    <location>
        <begin position="154"/>
        <end position="175"/>
    </location>
</feature>
<feature type="transmembrane region" description="Helical" evidence="1">
    <location>
        <begin position="358"/>
        <end position="377"/>
    </location>
</feature>
<evidence type="ECO:0000256" key="1">
    <source>
        <dbReference type="SAM" id="Phobius"/>
    </source>
</evidence>
<dbReference type="AlphaFoldDB" id="A0A3N0E6S9"/>
<evidence type="ECO:0008006" key="4">
    <source>
        <dbReference type="Google" id="ProtNLM"/>
    </source>
</evidence>
<keyword evidence="1" id="KW-0472">Membrane</keyword>
<dbReference type="OrthoDB" id="8229713at2"/>
<feature type="transmembrane region" description="Helical" evidence="1">
    <location>
        <begin position="116"/>
        <end position="134"/>
    </location>
</feature>
<evidence type="ECO:0000313" key="2">
    <source>
        <dbReference type="EMBL" id="RNL83544.1"/>
    </source>
</evidence>
<feature type="transmembrane region" description="Helical" evidence="1">
    <location>
        <begin position="77"/>
        <end position="95"/>
    </location>
</feature>
<feature type="transmembrane region" description="Helical" evidence="1">
    <location>
        <begin position="6"/>
        <end position="25"/>
    </location>
</feature>
<dbReference type="Proteomes" id="UP000267469">
    <property type="component" value="Unassembled WGS sequence"/>
</dbReference>
<feature type="transmembrane region" description="Helical" evidence="1">
    <location>
        <begin position="187"/>
        <end position="218"/>
    </location>
</feature>
<dbReference type="RefSeq" id="WP_123216828.1">
    <property type="nucleotide sequence ID" value="NZ_RJTM01000104.1"/>
</dbReference>
<protein>
    <recommendedName>
        <fullName evidence="4">Oligosaccharide repeat unit polymerase</fullName>
    </recommendedName>
</protein>
<dbReference type="EMBL" id="RJTM01000104">
    <property type="protein sequence ID" value="RNL83544.1"/>
    <property type="molecule type" value="Genomic_DNA"/>
</dbReference>
<accession>A0A3N0E6S9</accession>
<proteinExistence type="predicted"/>
<comment type="caution">
    <text evidence="2">The sequence shown here is derived from an EMBL/GenBank/DDBJ whole genome shotgun (WGS) entry which is preliminary data.</text>
</comment>
<feature type="transmembrane region" description="Helical" evidence="1">
    <location>
        <begin position="37"/>
        <end position="57"/>
    </location>
</feature>
<keyword evidence="1" id="KW-1133">Transmembrane helix</keyword>
<feature type="transmembrane region" description="Helical" evidence="1">
    <location>
        <begin position="407"/>
        <end position="424"/>
    </location>
</feature>
<name>A0A3N0E6S9_SINP1</name>
<feature type="transmembrane region" description="Helical" evidence="1">
    <location>
        <begin position="230"/>
        <end position="248"/>
    </location>
</feature>
<feature type="transmembrane region" description="Helical" evidence="1">
    <location>
        <begin position="384"/>
        <end position="401"/>
    </location>
</feature>
<organism evidence="2 3">
    <name type="scientific">Sinomicrobium pectinilyticum</name>
    <dbReference type="NCBI Taxonomy" id="1084421"/>
    <lineage>
        <taxon>Bacteria</taxon>
        <taxon>Pseudomonadati</taxon>
        <taxon>Bacteroidota</taxon>
        <taxon>Flavobacteriia</taxon>
        <taxon>Flavobacteriales</taxon>
        <taxon>Flavobacteriaceae</taxon>
        <taxon>Sinomicrobium</taxon>
    </lineage>
</organism>
<reference evidence="2 3" key="1">
    <citation type="submission" date="2018-10" db="EMBL/GenBank/DDBJ databases">
        <title>Sinomicrobium pectinilyticum sp. nov., a pectinase-producing bacterium isolated from alkaline and saline soil, and emended description of the genus Sinomicrobium.</title>
        <authorList>
            <person name="Cheng B."/>
            <person name="Li C."/>
            <person name="Lai Q."/>
            <person name="Du M."/>
            <person name="Shao Z."/>
            <person name="Xu P."/>
            <person name="Yang C."/>
        </authorList>
    </citation>
    <scope>NUCLEOTIDE SEQUENCE [LARGE SCALE GENOMIC DNA]</scope>
    <source>
        <strain evidence="2 3">5DNS001</strain>
    </source>
</reference>
<keyword evidence="1" id="KW-0812">Transmembrane</keyword>
<keyword evidence="3" id="KW-1185">Reference proteome</keyword>
<sequence>MALIVSFIFLVECFLIAFFLFDNLWNKGITFKGGISFGVLYFVFIPVLVLISTGSIPVSQIDFSQTHLSDVSLTKDIKASFILIAYLFSIVLYLYSDYIIPRKKVEIKEYNPRLKIFFTIYLATLLVIFFGSGLLQGGNWYYNRHQFFEKSGSFAVFIAFILNASKILIIGALIHSWIIDKMPFNRFLFGLMVFTIFDMVISGNRIYLFITLVIVSLLLLKKYPVKVLKVTPVLAPFIFLLGYLASVFRHARGEIFIHGLPTPQFIYINLLNAINIEPLNFTKFFLDISESVNVNVIYDIFNRYDNILYGKTYLKTFFFYVPRSIWPSKPESITIMAADAFGSTSLVTTMIGEMHMNFSYLGILFILLLLYITEYLTQKLIKPSFFSSVIAFFIGVLIFRMPYSDELIVFFIVTGIIYLSSQRVKIVCKR</sequence>